<keyword evidence="2" id="KW-1185">Reference proteome</keyword>
<evidence type="ECO:0000313" key="2">
    <source>
        <dbReference type="Proteomes" id="UP001065298"/>
    </source>
</evidence>
<comment type="caution">
    <text evidence="1">The sequence shown here is derived from an EMBL/GenBank/DDBJ whole genome shotgun (WGS) entry which is preliminary data.</text>
</comment>
<gene>
    <name evidence="1" type="ORF">NCS57_01087700</name>
</gene>
<proteinExistence type="predicted"/>
<reference evidence="1" key="1">
    <citation type="submission" date="2022-06" db="EMBL/GenBank/DDBJ databases">
        <title>Fusarium solani species complex genomes reveal bases of compartmentalisation and animal pathogenesis.</title>
        <authorList>
            <person name="Tsai I.J."/>
        </authorList>
    </citation>
    <scope>NUCLEOTIDE SEQUENCE</scope>
    <source>
        <strain evidence="1">Fu6.1</strain>
    </source>
</reference>
<dbReference type="Proteomes" id="UP001065298">
    <property type="component" value="Chromosome 8"/>
</dbReference>
<organism evidence="1 2">
    <name type="scientific">Fusarium keratoplasticum</name>
    <dbReference type="NCBI Taxonomy" id="1328300"/>
    <lineage>
        <taxon>Eukaryota</taxon>
        <taxon>Fungi</taxon>
        <taxon>Dikarya</taxon>
        <taxon>Ascomycota</taxon>
        <taxon>Pezizomycotina</taxon>
        <taxon>Sordariomycetes</taxon>
        <taxon>Hypocreomycetidae</taxon>
        <taxon>Hypocreales</taxon>
        <taxon>Nectriaceae</taxon>
        <taxon>Fusarium</taxon>
        <taxon>Fusarium solani species complex</taxon>
    </lineage>
</organism>
<evidence type="ECO:0000313" key="1">
    <source>
        <dbReference type="EMBL" id="KAI8661083.1"/>
    </source>
</evidence>
<dbReference type="EMBL" id="CM046510">
    <property type="protein sequence ID" value="KAI8661083.1"/>
    <property type="molecule type" value="Genomic_DNA"/>
</dbReference>
<sequence length="541" mass="59452">MSDAPCADASTVSQKRLRNRLSQQAFRKRQSAYIKDLERRLEIRGNDETGQIAQLESDNRALREQLTSACAKLERIQITLRSLSSSMMSHVSHGAETGLPTPQASLPKSTLDTEDEGDTTATAEVTAQDQTSPTTSPETASCANETSRPESQEDAGVLFPSAPPDALQVDNLEVGDGMVDHHDALATGVLVPGGPESLSLEMSALLERVSGIRGLPGIWTHDYQMGPASFQARSPDAEKTSRALATTNSSFSDHMQMIRACLVKKWQKASKLQPKSATTDALRLSATVMLSLFHSLSRPAALTWYTATRFQENVADLLLWQMNRSRLVYSRLHASYRPSALQLFEQYPSVIDWCPFPTIRDKLILLHAANPYLDQIICDIATAYAVEVDANKLILGQVGRGYIRVWDLVCAFETEDTDGDDTGSGIMLNYLSGGDFTDGQLSFFLPAPSVECLFEPHYAREAFRALGLDDGVPRFKVDPSLFVQYPELYDPGADIIAMGTAIAPKVQTKIPRPTLPRQETMKIYQNVADWCVNGICNASLV</sequence>
<name>A0ACC0QPN4_9HYPO</name>
<protein>
    <submittedName>
        <fullName evidence="1">BZIP domain-containing protein</fullName>
    </submittedName>
</protein>
<accession>A0ACC0QPN4</accession>